<keyword evidence="3" id="KW-0378">Hydrolase</keyword>
<dbReference type="SUPFAM" id="SSF53474">
    <property type="entry name" value="alpha/beta-Hydrolases"/>
    <property type="match status" value="1"/>
</dbReference>
<gene>
    <name evidence="3" type="ORF">GCM10010126_69870</name>
</gene>
<dbReference type="PRINTS" id="PR00111">
    <property type="entry name" value="ABHYDROLASE"/>
</dbReference>
<evidence type="ECO:0000256" key="1">
    <source>
        <dbReference type="ARBA" id="ARBA00008645"/>
    </source>
</evidence>
<accession>A0AA37BNX9</accession>
<sequence length="330" mass="36474">MIMVRHPAVPPRNLISVFPMRMPFGYPVAAGETAGRPERVRGIFTGGYHPDTARSIDFHERRHTTMDVLARNNVQISGNPSGTPMIFAHGFGCDQNMWRFVAPAFEEDHRVVLFDHVGYGSSDLASHSAERHSTLDGYARDLLEICRELDLERAIFVGHSVAAMIGVLAEIEEPERFGRLVLVGPSPCYIDDGDYVGGFSRQDIDELLESLDSNYLGWSGAMAPVIMGNPDRPELGEELTNSFCRTDPAIARQFARATFLSDNRADLPRVRARTLVLQCSEDVIAPPQVGEYVHRMIPGSELVLLKATGHCPNLSAPEETVSAIRSFLRG</sequence>
<dbReference type="Gene3D" id="3.40.50.1820">
    <property type="entry name" value="alpha/beta hydrolase"/>
    <property type="match status" value="1"/>
</dbReference>
<dbReference type="Pfam" id="PF12697">
    <property type="entry name" value="Abhydrolase_6"/>
    <property type="match status" value="1"/>
</dbReference>
<dbReference type="PANTHER" id="PTHR43039">
    <property type="entry name" value="ESTERASE-RELATED"/>
    <property type="match status" value="1"/>
</dbReference>
<name>A0AA37BNX9_9ACTN</name>
<reference evidence="3" key="1">
    <citation type="journal article" date="2014" name="Int. J. Syst. Evol. Microbiol.">
        <title>Complete genome sequence of Corynebacterium casei LMG S-19264T (=DSM 44701T), isolated from a smear-ripened cheese.</title>
        <authorList>
            <consortium name="US DOE Joint Genome Institute (JGI-PGF)"/>
            <person name="Walter F."/>
            <person name="Albersmeier A."/>
            <person name="Kalinowski J."/>
            <person name="Ruckert C."/>
        </authorList>
    </citation>
    <scope>NUCLEOTIDE SEQUENCE</scope>
    <source>
        <strain evidence="3">JCM 3093</strain>
    </source>
</reference>
<dbReference type="InterPro" id="IPR029058">
    <property type="entry name" value="AB_hydrolase_fold"/>
</dbReference>
<dbReference type="Proteomes" id="UP000627984">
    <property type="component" value="Unassembled WGS sequence"/>
</dbReference>
<comment type="caution">
    <text evidence="3">The sequence shown here is derived from an EMBL/GenBank/DDBJ whole genome shotgun (WGS) entry which is preliminary data.</text>
</comment>
<organism evidence="3 4">
    <name type="scientific">Planomonospora parontospora</name>
    <dbReference type="NCBI Taxonomy" id="58119"/>
    <lineage>
        <taxon>Bacteria</taxon>
        <taxon>Bacillati</taxon>
        <taxon>Actinomycetota</taxon>
        <taxon>Actinomycetes</taxon>
        <taxon>Streptosporangiales</taxon>
        <taxon>Streptosporangiaceae</taxon>
        <taxon>Planomonospora</taxon>
    </lineage>
</organism>
<reference evidence="3" key="2">
    <citation type="submission" date="2022-09" db="EMBL/GenBank/DDBJ databases">
        <authorList>
            <person name="Sun Q."/>
            <person name="Ohkuma M."/>
        </authorList>
    </citation>
    <scope>NUCLEOTIDE SEQUENCE</scope>
    <source>
        <strain evidence="3">JCM 3093</strain>
    </source>
</reference>
<feature type="domain" description="AB hydrolase-1" evidence="2">
    <location>
        <begin position="86"/>
        <end position="322"/>
    </location>
</feature>
<protein>
    <submittedName>
        <fullName evidence="3">Hydrolase</fullName>
    </submittedName>
</protein>
<dbReference type="GO" id="GO:0016787">
    <property type="term" value="F:hydrolase activity"/>
    <property type="evidence" value="ECO:0007669"/>
    <property type="project" value="UniProtKB-KW"/>
</dbReference>
<evidence type="ECO:0000313" key="4">
    <source>
        <dbReference type="Proteomes" id="UP000627984"/>
    </source>
</evidence>
<proteinExistence type="inferred from homology"/>
<comment type="similarity">
    <text evidence="1">Belongs to the AB hydrolase superfamily.</text>
</comment>
<dbReference type="EMBL" id="BMQD01000054">
    <property type="protein sequence ID" value="GGL00470.1"/>
    <property type="molecule type" value="Genomic_DNA"/>
</dbReference>
<evidence type="ECO:0000259" key="2">
    <source>
        <dbReference type="Pfam" id="PF12697"/>
    </source>
</evidence>
<evidence type="ECO:0000313" key="3">
    <source>
        <dbReference type="EMBL" id="GGL00470.1"/>
    </source>
</evidence>
<dbReference type="AlphaFoldDB" id="A0AA37BNX9"/>
<dbReference type="InterPro" id="IPR000073">
    <property type="entry name" value="AB_hydrolase_1"/>
</dbReference>